<dbReference type="OrthoDB" id="4954833at2"/>
<gene>
    <name evidence="1" type="ORF">FM121_14235</name>
</gene>
<sequence length="163" mass="19106">MKSISLIKHSLRTVKSPELTQCYLEEQNKDYEGTYFLIGQSTFRSRLAKTTPKKKGYFVAFWEKDSMNTNQSFSYEESPDYLIISIIDENKKGQFIFPKDILNQQKILRTESQKGKMAIRVYPSWETNLNSTASKTQKWQTPYFIDLSQATDTKKLKKLYKKG</sequence>
<reference evidence="2" key="1">
    <citation type="submission" date="2017-02" db="EMBL/GenBank/DDBJ databases">
        <authorList>
            <person name="Dridi B."/>
        </authorList>
    </citation>
    <scope>NUCLEOTIDE SEQUENCE [LARGE SCALE GENOMIC DNA]</scope>
    <source>
        <strain evidence="2">bH819</strain>
    </source>
</reference>
<dbReference type="Pfam" id="PF08877">
    <property type="entry name" value="MepB-like"/>
    <property type="match status" value="1"/>
</dbReference>
<evidence type="ECO:0000313" key="1">
    <source>
        <dbReference type="EMBL" id="SLM87255.1"/>
    </source>
</evidence>
<dbReference type="AlphaFoldDB" id="A0A1X6WSJ4"/>
<evidence type="ECO:0008006" key="3">
    <source>
        <dbReference type="Google" id="ProtNLM"/>
    </source>
</evidence>
<organism evidence="1 2">
    <name type="scientific">Vagococcus fluvialis bH819</name>
    <dbReference type="NCBI Taxonomy" id="1255619"/>
    <lineage>
        <taxon>Bacteria</taxon>
        <taxon>Bacillati</taxon>
        <taxon>Bacillota</taxon>
        <taxon>Bacilli</taxon>
        <taxon>Lactobacillales</taxon>
        <taxon>Enterococcaceae</taxon>
        <taxon>Vagococcus</taxon>
    </lineage>
</organism>
<protein>
    <recommendedName>
        <fullName evidence="3">MepB protein</fullName>
    </recommendedName>
</protein>
<dbReference type="Proteomes" id="UP000195918">
    <property type="component" value="Unassembled WGS sequence"/>
</dbReference>
<dbReference type="InterPro" id="IPR038231">
    <property type="entry name" value="MepB-like_sf"/>
</dbReference>
<proteinExistence type="predicted"/>
<keyword evidence="2" id="KW-1185">Reference proteome</keyword>
<accession>A0A1X6WSJ4</accession>
<name>A0A1X6WSJ4_9ENTE</name>
<dbReference type="EMBL" id="FWFD01000022">
    <property type="protein sequence ID" value="SLM87255.1"/>
    <property type="molecule type" value="Genomic_DNA"/>
</dbReference>
<dbReference type="Gene3D" id="3.40.1350.140">
    <property type="entry name" value="MepB-like"/>
    <property type="match status" value="1"/>
</dbReference>
<dbReference type="InterPro" id="IPR011235">
    <property type="entry name" value="MepB-like"/>
</dbReference>
<evidence type="ECO:0000313" key="2">
    <source>
        <dbReference type="Proteomes" id="UP000195918"/>
    </source>
</evidence>
<dbReference type="PIRSF" id="PIRSF032285">
    <property type="entry name" value="UCP032285"/>
    <property type="match status" value="1"/>
</dbReference>